<evidence type="ECO:0000313" key="5">
    <source>
        <dbReference type="Proteomes" id="UP000298324"/>
    </source>
</evidence>
<feature type="domain" description="Aldehyde oxidase/xanthine dehydrogenase a/b hammerhead" evidence="3">
    <location>
        <begin position="19"/>
        <end position="123"/>
    </location>
</feature>
<comment type="caution">
    <text evidence="4">The sequence shown here is derived from an EMBL/GenBank/DDBJ whole genome shotgun (WGS) entry which is preliminary data.</text>
</comment>
<accession>A0A4Y7RBL8</accession>
<dbReference type="SMART" id="SM01008">
    <property type="entry name" value="Ald_Xan_dh_C"/>
    <property type="match status" value="1"/>
</dbReference>
<proteinExistence type="predicted"/>
<evidence type="ECO:0000259" key="3">
    <source>
        <dbReference type="SMART" id="SM01008"/>
    </source>
</evidence>
<dbReference type="Pfam" id="PF02738">
    <property type="entry name" value="MoCoBD_1"/>
    <property type="match status" value="1"/>
</dbReference>
<dbReference type="PANTHER" id="PTHR11908">
    <property type="entry name" value="XANTHINE DEHYDROGENASE"/>
    <property type="match status" value="1"/>
</dbReference>
<dbReference type="GO" id="GO:0005506">
    <property type="term" value="F:iron ion binding"/>
    <property type="evidence" value="ECO:0007669"/>
    <property type="project" value="InterPro"/>
</dbReference>
<evidence type="ECO:0000313" key="4">
    <source>
        <dbReference type="EMBL" id="TEB06110.1"/>
    </source>
</evidence>
<evidence type="ECO:0000256" key="1">
    <source>
        <dbReference type="ARBA" id="ARBA00022505"/>
    </source>
</evidence>
<reference evidence="4 5" key="1">
    <citation type="journal article" date="2018" name="Environ. Microbiol.">
        <title>Novel energy conservation strategies and behaviour of Pelotomaculum schinkii driving syntrophic propionate catabolism.</title>
        <authorList>
            <person name="Hidalgo-Ahumada C.A.P."/>
            <person name="Nobu M.K."/>
            <person name="Narihiro T."/>
            <person name="Tamaki H."/>
            <person name="Liu W.T."/>
            <person name="Kamagata Y."/>
            <person name="Stams A.J.M."/>
            <person name="Imachi H."/>
            <person name="Sousa D.Z."/>
        </authorList>
    </citation>
    <scope>NUCLEOTIDE SEQUENCE [LARGE SCALE GENOMIC DNA]</scope>
    <source>
        <strain evidence="4 5">HH</strain>
    </source>
</reference>
<organism evidence="4 5">
    <name type="scientific">Pelotomaculum schinkii</name>
    <dbReference type="NCBI Taxonomy" id="78350"/>
    <lineage>
        <taxon>Bacteria</taxon>
        <taxon>Bacillati</taxon>
        <taxon>Bacillota</taxon>
        <taxon>Clostridia</taxon>
        <taxon>Eubacteriales</taxon>
        <taxon>Desulfotomaculaceae</taxon>
        <taxon>Pelotomaculum</taxon>
    </lineage>
</organism>
<keyword evidence="1" id="KW-0500">Molybdenum</keyword>
<dbReference type="GO" id="GO:0050138">
    <property type="term" value="F:nicotinate dehydrogenase activity"/>
    <property type="evidence" value="ECO:0007669"/>
    <property type="project" value="UniProtKB-EC"/>
</dbReference>
<dbReference type="RefSeq" id="WP_190258723.1">
    <property type="nucleotide sequence ID" value="NZ_QFGA01000002.1"/>
</dbReference>
<dbReference type="InterPro" id="IPR000674">
    <property type="entry name" value="Ald_Oxase/Xan_DH_a/b"/>
</dbReference>
<dbReference type="SUPFAM" id="SSF54665">
    <property type="entry name" value="CO dehydrogenase molybdoprotein N-domain-like"/>
    <property type="match status" value="1"/>
</dbReference>
<evidence type="ECO:0000256" key="2">
    <source>
        <dbReference type="ARBA" id="ARBA00023002"/>
    </source>
</evidence>
<gene>
    <name evidence="4" type="primary">ndhL_2</name>
    <name evidence="4" type="ORF">Psch_03152</name>
</gene>
<protein>
    <submittedName>
        <fullName evidence="4">Nicotinate dehydrogenase large molybdopterin subunit</fullName>
        <ecNumber evidence="4">1.17.1.5</ecNumber>
    </submittedName>
</protein>
<keyword evidence="5" id="KW-1185">Reference proteome</keyword>
<dbReference type="InterPro" id="IPR037165">
    <property type="entry name" value="AldOxase/xan_DH_Mopterin-bd_sf"/>
</dbReference>
<dbReference type="Pfam" id="PF01315">
    <property type="entry name" value="Ald_Xan_dh_C"/>
    <property type="match status" value="1"/>
</dbReference>
<dbReference type="InterPro" id="IPR036856">
    <property type="entry name" value="Ald_Oxase/Xan_DH_a/b_sf"/>
</dbReference>
<dbReference type="InterPro" id="IPR008274">
    <property type="entry name" value="AldOxase/xan_DH_MoCoBD1"/>
</dbReference>
<dbReference type="Gene3D" id="3.30.365.10">
    <property type="entry name" value="Aldehyde oxidase/xanthine dehydrogenase, molybdopterin binding domain"/>
    <property type="match status" value="2"/>
</dbReference>
<keyword evidence="2 4" id="KW-0560">Oxidoreductase</keyword>
<sequence>MLNYVGKSIPKYDVMGHVTGKTVYPSDVKMPGMLICKTLRSPYKRARIHSIDISEALKVKGVHAVITKDDVPYNKFAMYPDQDVLAEEMVRFKGQNIAAVAADDKATALEALSKIKLDIEELPAVVDPREAMKEGAPLVRPEGNRYLFDGKYPTRKIRKGNIEEGFAEADFIVEGSYRTTSQEHAPLETCSSLAYIDGTGRLVIHSKSQGLFFTQWDLANVFQIPLSKLKLVGGTIGGGFGGMLSIHTDHIAGLLALKTRRPVKFAFTREDEMLHSSVRNPWFFKYKDGIRKDGVITVRQVELIHDCGGYSEMGMYVLEKSVNYIAGPNKIKNVWVDGTLVYTNKMPSGAMRGFGVNVGQFAEQLQTEKLARTVGISPFDIRFVNSFKEGDLAHAQNPLVAVSGIEVLQKVAKMAGVELPEKYLAMSSKDSGEGGVRND</sequence>
<dbReference type="PANTHER" id="PTHR11908:SF132">
    <property type="entry name" value="ALDEHYDE OXIDASE 1-RELATED"/>
    <property type="match status" value="1"/>
</dbReference>
<dbReference type="SUPFAM" id="SSF56003">
    <property type="entry name" value="Molybdenum cofactor-binding domain"/>
    <property type="match status" value="1"/>
</dbReference>
<dbReference type="AlphaFoldDB" id="A0A4Y7RBL8"/>
<dbReference type="EC" id="1.17.1.5" evidence="4"/>
<name>A0A4Y7RBL8_9FIRM</name>
<dbReference type="EMBL" id="QFGA01000002">
    <property type="protein sequence ID" value="TEB06110.1"/>
    <property type="molecule type" value="Genomic_DNA"/>
</dbReference>
<dbReference type="InterPro" id="IPR016208">
    <property type="entry name" value="Ald_Oxase/xanthine_DH-like"/>
</dbReference>
<dbReference type="Proteomes" id="UP000298324">
    <property type="component" value="Unassembled WGS sequence"/>
</dbReference>
<dbReference type="Gene3D" id="3.90.1170.50">
    <property type="entry name" value="Aldehyde oxidase/xanthine dehydrogenase, a/b hammerhead"/>
    <property type="match status" value="1"/>
</dbReference>